<protein>
    <submittedName>
        <fullName evidence="3">Hippurate hydrolase</fullName>
    </submittedName>
</protein>
<dbReference type="Pfam" id="PF01546">
    <property type="entry name" value="Peptidase_M20"/>
    <property type="match status" value="1"/>
</dbReference>
<keyword evidence="3" id="KW-0378">Hydrolase</keyword>
<reference evidence="3 4" key="1">
    <citation type="submission" date="2019-06" db="EMBL/GenBank/DDBJ databases">
        <title>Sequencing the genomes of 1000 actinobacteria strains.</title>
        <authorList>
            <person name="Klenk H.-P."/>
        </authorList>
    </citation>
    <scope>NUCLEOTIDE SEQUENCE [LARGE SCALE GENOMIC DNA]</scope>
    <source>
        <strain evidence="3 4">DSM 26477</strain>
    </source>
</reference>
<feature type="domain" description="Peptidase M20 dimerisation" evidence="2">
    <location>
        <begin position="207"/>
        <end position="305"/>
    </location>
</feature>
<dbReference type="PIRSF" id="PIRSF005962">
    <property type="entry name" value="Pept_M20D_amidohydro"/>
    <property type="match status" value="1"/>
</dbReference>
<dbReference type="GO" id="GO:0016787">
    <property type="term" value="F:hydrolase activity"/>
    <property type="evidence" value="ECO:0007669"/>
    <property type="project" value="UniProtKB-KW"/>
</dbReference>
<dbReference type="EMBL" id="VFOM01000001">
    <property type="protein sequence ID" value="TQL47802.1"/>
    <property type="molecule type" value="Genomic_DNA"/>
</dbReference>
<feature type="binding site" evidence="1">
    <location>
        <position position="128"/>
    </location>
    <ligand>
        <name>Mn(2+)</name>
        <dbReference type="ChEBI" id="CHEBI:29035"/>
        <label>2</label>
    </ligand>
</feature>
<organism evidence="3 4">
    <name type="scientific">Homoserinimonas aerilata</name>
    <dbReference type="NCBI Taxonomy" id="1162970"/>
    <lineage>
        <taxon>Bacteria</taxon>
        <taxon>Bacillati</taxon>
        <taxon>Actinomycetota</taxon>
        <taxon>Actinomycetes</taxon>
        <taxon>Micrococcales</taxon>
        <taxon>Microbacteriaceae</taxon>
        <taxon>Homoserinimonas</taxon>
    </lineage>
</organism>
<dbReference type="GO" id="GO:0046872">
    <property type="term" value="F:metal ion binding"/>
    <property type="evidence" value="ECO:0007669"/>
    <property type="project" value="UniProtKB-KW"/>
</dbReference>
<dbReference type="Proteomes" id="UP000317998">
    <property type="component" value="Unassembled WGS sequence"/>
</dbReference>
<sequence length="432" mass="44913">MAATIEANDSGDLGAAATSVLSGQAAMQAWQEGLYKDLHRHPELGHHEVRTASVAAEALRGFGFEVHEKIGTTGVVGVLRNGDGPTVLMRADMDALPMAEKTGLDYASTETTTDDSGAGTAVMHACGHDIHVACLLGAAKLFAGAMDAWQGTFVALFQPAEEVATGATAMVDGGVTKLVPKPDVALAQHVLAFPSGRVGVRPGPFLSGADSMRVTVYGRGSHGSMPQLSVDPVVLAAMIVVRLQAVVAREIAPDEFAVLTVGRIAGGSKSNIISDHAVLELNIRSYSEQTRATLLAAIERVVRGECAASGSPQEPEFEIYDHFPLTDNDADATARVDAAFRAHFGGDAFTIDRQSASEDFSEIPRAFGVPYVYWGIGGTDPEVYAAAEAAGTVSTTIPANHSPQFAPVIEPTLRAGTAVVAALAWLAGPSGV</sequence>
<dbReference type="Gene3D" id="3.40.630.10">
    <property type="entry name" value="Zn peptidases"/>
    <property type="match status" value="1"/>
</dbReference>
<dbReference type="AlphaFoldDB" id="A0A542YIA9"/>
<dbReference type="InterPro" id="IPR002933">
    <property type="entry name" value="Peptidase_M20"/>
</dbReference>
<dbReference type="SUPFAM" id="SSF53187">
    <property type="entry name" value="Zn-dependent exopeptidases"/>
    <property type="match status" value="1"/>
</dbReference>
<feature type="binding site" evidence="1">
    <location>
        <position position="189"/>
    </location>
    <ligand>
        <name>Mn(2+)</name>
        <dbReference type="ChEBI" id="CHEBI:29035"/>
        <label>2</label>
    </ligand>
</feature>
<feature type="binding site" evidence="1">
    <location>
        <position position="162"/>
    </location>
    <ligand>
        <name>Mn(2+)</name>
        <dbReference type="ChEBI" id="CHEBI:29035"/>
        <label>2</label>
    </ligand>
</feature>
<evidence type="ECO:0000313" key="4">
    <source>
        <dbReference type="Proteomes" id="UP000317998"/>
    </source>
</evidence>
<dbReference type="PANTHER" id="PTHR11014">
    <property type="entry name" value="PEPTIDASE M20 FAMILY MEMBER"/>
    <property type="match status" value="1"/>
</dbReference>
<dbReference type="InterPro" id="IPR036264">
    <property type="entry name" value="Bact_exopeptidase_dim_dom"/>
</dbReference>
<dbReference type="PANTHER" id="PTHR11014:SF63">
    <property type="entry name" value="METALLOPEPTIDASE, PUTATIVE (AFU_ORTHOLOGUE AFUA_6G09600)-RELATED"/>
    <property type="match status" value="1"/>
</dbReference>
<name>A0A542YIA9_9MICO</name>
<dbReference type="SUPFAM" id="SSF55031">
    <property type="entry name" value="Bacterial exopeptidase dimerisation domain"/>
    <property type="match status" value="1"/>
</dbReference>
<keyword evidence="1" id="KW-0464">Manganese</keyword>
<evidence type="ECO:0000313" key="3">
    <source>
        <dbReference type="EMBL" id="TQL47802.1"/>
    </source>
</evidence>
<proteinExistence type="predicted"/>
<dbReference type="NCBIfam" id="TIGR01891">
    <property type="entry name" value="amidohydrolases"/>
    <property type="match status" value="1"/>
</dbReference>
<feature type="binding site" evidence="1">
    <location>
        <position position="126"/>
    </location>
    <ligand>
        <name>Mn(2+)</name>
        <dbReference type="ChEBI" id="CHEBI:29035"/>
        <label>2</label>
    </ligand>
</feature>
<dbReference type="InterPro" id="IPR011650">
    <property type="entry name" value="Peptidase_M20_dimer"/>
</dbReference>
<dbReference type="RefSeq" id="WP_141880014.1">
    <property type="nucleotide sequence ID" value="NZ_VFOM01000001.1"/>
</dbReference>
<gene>
    <name evidence="3" type="ORF">FB562_0873</name>
</gene>
<dbReference type="OrthoDB" id="9777385at2"/>
<accession>A0A542YIA9</accession>
<comment type="caution">
    <text evidence="3">The sequence shown here is derived from an EMBL/GenBank/DDBJ whole genome shotgun (WGS) entry which is preliminary data.</text>
</comment>
<dbReference type="Gene3D" id="3.30.70.360">
    <property type="match status" value="1"/>
</dbReference>
<dbReference type="InterPro" id="IPR017439">
    <property type="entry name" value="Amidohydrolase"/>
</dbReference>
<evidence type="ECO:0000259" key="2">
    <source>
        <dbReference type="Pfam" id="PF07687"/>
    </source>
</evidence>
<dbReference type="Pfam" id="PF07687">
    <property type="entry name" value="M20_dimer"/>
    <property type="match status" value="1"/>
</dbReference>
<comment type="cofactor">
    <cofactor evidence="1">
        <name>Mn(2+)</name>
        <dbReference type="ChEBI" id="CHEBI:29035"/>
    </cofactor>
    <text evidence="1">The Mn(2+) ion enhances activity.</text>
</comment>
<evidence type="ECO:0000256" key="1">
    <source>
        <dbReference type="PIRSR" id="PIRSR005962-1"/>
    </source>
</evidence>
<keyword evidence="4" id="KW-1185">Reference proteome</keyword>
<keyword evidence="1" id="KW-0479">Metal-binding</keyword>